<gene>
    <name evidence="2" type="ORF">L1049_009201</name>
</gene>
<name>A0AAP0S4X7_LIQFO</name>
<dbReference type="Pfam" id="PF02519">
    <property type="entry name" value="Auxin_inducible"/>
    <property type="match status" value="1"/>
</dbReference>
<dbReference type="Proteomes" id="UP001415857">
    <property type="component" value="Unassembled WGS sequence"/>
</dbReference>
<protein>
    <recommendedName>
        <fullName evidence="4">Small auxin up regulated protein</fullName>
    </recommendedName>
</protein>
<reference evidence="2 3" key="1">
    <citation type="journal article" date="2024" name="Plant J.">
        <title>Genome sequences and population genomics reveal climatic adaptation and genomic divergence between two closely related sweetgum species.</title>
        <authorList>
            <person name="Xu W.Q."/>
            <person name="Ren C.Q."/>
            <person name="Zhang X.Y."/>
            <person name="Comes H.P."/>
            <person name="Liu X.H."/>
            <person name="Li Y.G."/>
            <person name="Kettle C.J."/>
            <person name="Jalonen R."/>
            <person name="Gaisberger H."/>
            <person name="Ma Y.Z."/>
            <person name="Qiu Y.X."/>
        </authorList>
    </citation>
    <scope>NUCLEOTIDE SEQUENCE [LARGE SCALE GENOMIC DNA]</scope>
    <source>
        <strain evidence="2">Hangzhou</strain>
    </source>
</reference>
<dbReference type="PANTHER" id="PTHR31374:SF269">
    <property type="entry name" value="AUXIN RESPONSIVE SAUR PROTEIN"/>
    <property type="match status" value="1"/>
</dbReference>
<evidence type="ECO:0000256" key="1">
    <source>
        <dbReference type="ARBA" id="ARBA00006974"/>
    </source>
</evidence>
<dbReference type="PANTHER" id="PTHR31374">
    <property type="entry name" value="AUXIN-INDUCED PROTEIN-LIKE-RELATED"/>
    <property type="match status" value="1"/>
</dbReference>
<keyword evidence="3" id="KW-1185">Reference proteome</keyword>
<evidence type="ECO:0000313" key="3">
    <source>
        <dbReference type="Proteomes" id="UP001415857"/>
    </source>
</evidence>
<dbReference type="AlphaFoldDB" id="A0AAP0S4X7"/>
<comment type="caution">
    <text evidence="2">The sequence shown here is derived from an EMBL/GenBank/DDBJ whole genome shotgun (WGS) entry which is preliminary data.</text>
</comment>
<accession>A0AAP0S4X7</accession>
<sequence>MASIKHLRCEGHLQHCEAQKNGLRVAQACQSWQEETTTRCPSRISEPVAGGETSRRFVIRADYLNHPLFKQLLDLAYDKYGHKKNGPLAIPCDEFVFQDIIHPLRGGMDASQITCHEAGKKGKG</sequence>
<organism evidence="2 3">
    <name type="scientific">Liquidambar formosana</name>
    <name type="common">Formosan gum</name>
    <dbReference type="NCBI Taxonomy" id="63359"/>
    <lineage>
        <taxon>Eukaryota</taxon>
        <taxon>Viridiplantae</taxon>
        <taxon>Streptophyta</taxon>
        <taxon>Embryophyta</taxon>
        <taxon>Tracheophyta</taxon>
        <taxon>Spermatophyta</taxon>
        <taxon>Magnoliopsida</taxon>
        <taxon>eudicotyledons</taxon>
        <taxon>Gunneridae</taxon>
        <taxon>Pentapetalae</taxon>
        <taxon>Saxifragales</taxon>
        <taxon>Altingiaceae</taxon>
        <taxon>Liquidambar</taxon>
    </lineage>
</organism>
<comment type="similarity">
    <text evidence="1">Belongs to the ARG7 family.</text>
</comment>
<evidence type="ECO:0000313" key="2">
    <source>
        <dbReference type="EMBL" id="KAK9291018.1"/>
    </source>
</evidence>
<evidence type="ECO:0008006" key="4">
    <source>
        <dbReference type="Google" id="ProtNLM"/>
    </source>
</evidence>
<dbReference type="GO" id="GO:0009733">
    <property type="term" value="P:response to auxin"/>
    <property type="evidence" value="ECO:0007669"/>
    <property type="project" value="InterPro"/>
</dbReference>
<dbReference type="EMBL" id="JBBPBK010000002">
    <property type="protein sequence ID" value="KAK9291018.1"/>
    <property type="molecule type" value="Genomic_DNA"/>
</dbReference>
<dbReference type="InterPro" id="IPR003676">
    <property type="entry name" value="SAUR_fam"/>
</dbReference>
<proteinExistence type="inferred from homology"/>